<feature type="domain" description="Methyltransferase type 11" evidence="1">
    <location>
        <begin position="42"/>
        <end position="133"/>
    </location>
</feature>
<gene>
    <name evidence="2" type="ORF">EPH95_04160</name>
</gene>
<proteinExistence type="predicted"/>
<dbReference type="RefSeq" id="WP_142087617.1">
    <property type="nucleotide sequence ID" value="NZ_CP035485.1"/>
</dbReference>
<dbReference type="PANTHER" id="PTHR45036">
    <property type="entry name" value="METHYLTRANSFERASE LIKE 7B"/>
    <property type="match status" value="1"/>
</dbReference>
<sequence length="202" mass="23343">MRQQHLIRKFDRQAKIYEKKRRRKSESKWREQLFSLARGHTLELSVGAGANFPFYPENIDVTAVDFSPRMLEKAKEADHNIPASFIQDDVEALDFEPDTFDTIVSSMSFCGYENPAHVLSLCHQWIKPGGHLLLMEHGLSTSTPLAQIQKSLDPLSVKVVGCHQNRSIQQLVEESPFTIERYERKWFGIFHLVWARKESSLT</sequence>
<evidence type="ECO:0000313" key="3">
    <source>
        <dbReference type="Proteomes" id="UP000319756"/>
    </source>
</evidence>
<dbReference type="InterPro" id="IPR052356">
    <property type="entry name" value="Thiol_S-MT"/>
</dbReference>
<dbReference type="AlphaFoldDB" id="A0A514LF77"/>
<keyword evidence="3" id="KW-1185">Reference proteome</keyword>
<dbReference type="GO" id="GO:0032259">
    <property type="term" value="P:methylation"/>
    <property type="evidence" value="ECO:0007669"/>
    <property type="project" value="UniProtKB-KW"/>
</dbReference>
<keyword evidence="2" id="KW-0489">Methyltransferase</keyword>
<organism evidence="2 3">
    <name type="scientific">Salicibibacter halophilus</name>
    <dbReference type="NCBI Taxonomy" id="2502791"/>
    <lineage>
        <taxon>Bacteria</taxon>
        <taxon>Bacillati</taxon>
        <taxon>Bacillota</taxon>
        <taxon>Bacilli</taxon>
        <taxon>Bacillales</taxon>
        <taxon>Bacillaceae</taxon>
        <taxon>Salicibibacter</taxon>
    </lineage>
</organism>
<dbReference type="PANTHER" id="PTHR45036:SF1">
    <property type="entry name" value="METHYLTRANSFERASE LIKE 7A"/>
    <property type="match status" value="1"/>
</dbReference>
<reference evidence="3" key="1">
    <citation type="submission" date="2019-01" db="EMBL/GenBank/DDBJ databases">
        <title>Genomic analysis of Salicibibacter sp. NKC3-5.</title>
        <authorList>
            <person name="Oh Y.J."/>
        </authorList>
    </citation>
    <scope>NUCLEOTIDE SEQUENCE [LARGE SCALE GENOMIC DNA]</scope>
    <source>
        <strain evidence="3">NKC3-5</strain>
    </source>
</reference>
<dbReference type="Pfam" id="PF08241">
    <property type="entry name" value="Methyltransf_11"/>
    <property type="match status" value="1"/>
</dbReference>
<protein>
    <submittedName>
        <fullName evidence="2">Class I SAM-dependent methyltransferase</fullName>
    </submittedName>
</protein>
<dbReference type="GO" id="GO:0008757">
    <property type="term" value="F:S-adenosylmethionine-dependent methyltransferase activity"/>
    <property type="evidence" value="ECO:0007669"/>
    <property type="project" value="InterPro"/>
</dbReference>
<dbReference type="KEGG" id="sale:EPH95_04160"/>
<dbReference type="InterPro" id="IPR013216">
    <property type="entry name" value="Methyltransf_11"/>
</dbReference>
<dbReference type="EMBL" id="CP035485">
    <property type="protein sequence ID" value="QDI90473.1"/>
    <property type="molecule type" value="Genomic_DNA"/>
</dbReference>
<keyword evidence="2" id="KW-0808">Transferase</keyword>
<dbReference type="SUPFAM" id="SSF53335">
    <property type="entry name" value="S-adenosyl-L-methionine-dependent methyltransferases"/>
    <property type="match status" value="1"/>
</dbReference>
<dbReference type="CDD" id="cd02440">
    <property type="entry name" value="AdoMet_MTases"/>
    <property type="match status" value="1"/>
</dbReference>
<dbReference type="InterPro" id="IPR029063">
    <property type="entry name" value="SAM-dependent_MTases_sf"/>
</dbReference>
<name>A0A514LF77_9BACI</name>
<evidence type="ECO:0000259" key="1">
    <source>
        <dbReference type="Pfam" id="PF08241"/>
    </source>
</evidence>
<dbReference type="Proteomes" id="UP000319756">
    <property type="component" value="Chromosome"/>
</dbReference>
<accession>A0A514LF77</accession>
<dbReference type="Gene3D" id="3.40.50.150">
    <property type="entry name" value="Vaccinia Virus protein VP39"/>
    <property type="match status" value="1"/>
</dbReference>
<evidence type="ECO:0000313" key="2">
    <source>
        <dbReference type="EMBL" id="QDI90473.1"/>
    </source>
</evidence>
<dbReference type="OrthoDB" id="9772751at2"/>